<name>A0A3B6ENU5_WHEAT</name>
<sequence>MAAQEAPVQPPSTVEPSSTQNAATLPELPATGSAPPLLGSVHPCRYEPRLPSRPSHASCTAAEEQRLVQFVRYQDFGVMYASDIRADECAVGIAQMTVKEGRQLSIVAEADELDSSNGSTEQHVSTVLDAEHGSKSWTPNLIDVERENRGWVRRHQFSTRWKKDLERPTPCVQRNVECGFKWRFLVWRVRT</sequence>
<dbReference type="EnsemblPlants" id="TraesCS3A02G322200.1">
    <property type="protein sequence ID" value="TraesCS3A02G322200.1"/>
    <property type="gene ID" value="TraesCS3A02G322200"/>
</dbReference>
<feature type="region of interest" description="Disordered" evidence="1">
    <location>
        <begin position="1"/>
        <end position="40"/>
    </location>
</feature>
<dbReference type="AlphaFoldDB" id="A0A3B6ENU5"/>
<reference evidence="2" key="2">
    <citation type="submission" date="2018-10" db="UniProtKB">
        <authorList>
            <consortium name="EnsemblPlants"/>
        </authorList>
    </citation>
    <scope>IDENTIFICATION</scope>
</reference>
<evidence type="ECO:0000313" key="3">
    <source>
        <dbReference type="Proteomes" id="UP000019116"/>
    </source>
</evidence>
<organism evidence="2">
    <name type="scientific">Triticum aestivum</name>
    <name type="common">Wheat</name>
    <dbReference type="NCBI Taxonomy" id="4565"/>
    <lineage>
        <taxon>Eukaryota</taxon>
        <taxon>Viridiplantae</taxon>
        <taxon>Streptophyta</taxon>
        <taxon>Embryophyta</taxon>
        <taxon>Tracheophyta</taxon>
        <taxon>Spermatophyta</taxon>
        <taxon>Magnoliopsida</taxon>
        <taxon>Liliopsida</taxon>
        <taxon>Poales</taxon>
        <taxon>Poaceae</taxon>
        <taxon>BOP clade</taxon>
        <taxon>Pooideae</taxon>
        <taxon>Triticodae</taxon>
        <taxon>Triticeae</taxon>
        <taxon>Triticinae</taxon>
        <taxon>Triticum</taxon>
    </lineage>
</organism>
<dbReference type="Gramene" id="TraesROB_scaffold_030787_01G000300.1">
    <property type="protein sequence ID" value="TraesROB_scaffold_030787_01G000300.1"/>
    <property type="gene ID" value="TraesROB_scaffold_030787_01G000300"/>
</dbReference>
<dbReference type="Gramene" id="TraesSYM3A03G01470330.1">
    <property type="protein sequence ID" value="TraesSYM3A03G01470330.1"/>
    <property type="gene ID" value="TraesSYM3A03G01470330"/>
</dbReference>
<dbReference type="Gramene" id="TraesPARA_EIv1.0_0844360.1">
    <property type="protein sequence ID" value="TraesPARA_EIv1.0_0844360.1.CDS"/>
    <property type="gene ID" value="TraesPARA_EIv1.0_0844360"/>
</dbReference>
<reference evidence="2" key="1">
    <citation type="submission" date="2018-08" db="EMBL/GenBank/DDBJ databases">
        <authorList>
            <person name="Rossello M."/>
        </authorList>
    </citation>
    <scope>NUCLEOTIDE SEQUENCE [LARGE SCALE GENOMIC DNA]</scope>
    <source>
        <strain evidence="2">cv. Chinese Spring</strain>
    </source>
</reference>
<evidence type="ECO:0000313" key="2">
    <source>
        <dbReference type="EnsemblPlants" id="TraesCS3A02G322200.1"/>
    </source>
</evidence>
<dbReference type="Gramene" id="TraesNOR3A03G01468230.1">
    <property type="protein sequence ID" value="TraesNOR3A03G01468230.1"/>
    <property type="gene ID" value="TraesNOR3A03G01468230"/>
</dbReference>
<gene>
    <name evidence="2" type="primary">LOC123062212</name>
</gene>
<dbReference type="OMA" id="RADECAV"/>
<protein>
    <submittedName>
        <fullName evidence="2">Uncharacterized protein</fullName>
    </submittedName>
</protein>
<accession>A0A3B6ENU5</accession>
<dbReference type="OrthoDB" id="10411779at2759"/>
<dbReference type="Gramene" id="TraesJUL3A03G01460010.1">
    <property type="protein sequence ID" value="TraesJUL3A03G01460010.1"/>
    <property type="gene ID" value="TraesJUL3A03G01460010"/>
</dbReference>
<dbReference type="GeneID" id="123062212"/>
<dbReference type="RefSeq" id="XP_044341563.1">
    <property type="nucleotide sequence ID" value="XM_044485628.1"/>
</dbReference>
<dbReference type="Gramene" id="TraesMAC3A03G01445770.1">
    <property type="protein sequence ID" value="TraesMAC3A03G01445770.1"/>
    <property type="gene ID" value="TraesMAC3A03G01445770"/>
</dbReference>
<dbReference type="PaxDb" id="4565-Traes_3AL_32530557B.2"/>
<feature type="compositionally biased region" description="Polar residues" evidence="1">
    <location>
        <begin position="11"/>
        <end position="23"/>
    </location>
</feature>
<dbReference type="Gramene" id="TraesCS3A02G322200.1">
    <property type="protein sequence ID" value="TraesCS3A02G322200.1"/>
    <property type="gene ID" value="TraesCS3A02G322200"/>
</dbReference>
<dbReference type="Gramene" id="TraesCLE_scaffold_055663_01G000300.1">
    <property type="protein sequence ID" value="TraesCLE_scaffold_055663_01G000300.1"/>
    <property type="gene ID" value="TraesCLE_scaffold_055663_01G000300"/>
</dbReference>
<proteinExistence type="predicted"/>
<dbReference type="Gramene" id="TraesARI3A03G01468930.1">
    <property type="protein sequence ID" value="TraesARI3A03G01468930.1"/>
    <property type="gene ID" value="TraesARI3A03G01468930"/>
</dbReference>
<keyword evidence="3" id="KW-1185">Reference proteome</keyword>
<dbReference type="Proteomes" id="UP000019116">
    <property type="component" value="Chromosome 3A"/>
</dbReference>
<evidence type="ECO:0000256" key="1">
    <source>
        <dbReference type="SAM" id="MobiDB-lite"/>
    </source>
</evidence>